<name>A0A516X035_9ACTN</name>
<dbReference type="InterPro" id="IPR013783">
    <property type="entry name" value="Ig-like_fold"/>
</dbReference>
<evidence type="ECO:0000256" key="1">
    <source>
        <dbReference type="SAM" id="MobiDB-lite"/>
    </source>
</evidence>
<feature type="domain" description="Bacterial Ig-like" evidence="2">
    <location>
        <begin position="398"/>
        <end position="478"/>
    </location>
</feature>
<feature type="domain" description="Bacterial Ig-like" evidence="2">
    <location>
        <begin position="301"/>
        <end position="384"/>
    </location>
</feature>
<feature type="region of interest" description="Disordered" evidence="1">
    <location>
        <begin position="28"/>
        <end position="115"/>
    </location>
</feature>
<sequence>MEPMKPAPPVTSARIVECSFRQCCGIAPGRRPRRAPRALRTHKPTVCPTRPQRCAAGASGTAKGPHPPNRLKRPPALATVSAITRSTVHDGRPDRNQPPGTRAAHPSRRNRMSRTTTRRIAAGVSAGALAASLATTIGVGAAGAETSSVSWGDGSSNFQRTVSDATPSVGDTITTTTTFTRDGIVDEYLYRVKDLHPECFAYVPGSAQVGGSAIDDVETGSSFTAVNGGSFEWPVRPVLGPKSRTFSFSYTVGTDCRAGSDFMTSMHYDGSLGAGTYQDEGPTVTVEFAASQTQVQPVYGAKAGQPVTIAAKVAGGTVPQNGGDVQFKADGVDIGAPVAVDPATGIAQTGWTPADAGNTSLTAVFLGNLNTDGSTSDPRTVSVAQQTVDSKTSLSVASGAQVGSATSVTATVAPPGAGGTVTFKDNEVDFATVPVTDGDGGVSVDWIPGSEGSHTIKAVFSGRDGVNGSGAQQTVTVAPKPAESVTSTTTLDPVAPFDLGGTATLKATVTSEGATDGTVTFRDGDEILGTVDVVNGVATLEDWKPTIGGDHAISAEFSGIGDTLASNAAITVTVDTPETPGPGDPGDGGATGGSFDLSTLFGSLGSLGG</sequence>
<dbReference type="Pfam" id="PF16640">
    <property type="entry name" value="Big_3_5"/>
    <property type="match status" value="3"/>
</dbReference>
<proteinExistence type="predicted"/>
<keyword evidence="4" id="KW-1185">Reference proteome</keyword>
<dbReference type="PROSITE" id="PS50194">
    <property type="entry name" value="FILAMIN_REPEAT"/>
    <property type="match status" value="1"/>
</dbReference>
<dbReference type="InterPro" id="IPR032109">
    <property type="entry name" value="Big_3_5"/>
</dbReference>
<feature type="region of interest" description="Disordered" evidence="1">
    <location>
        <begin position="574"/>
        <end position="594"/>
    </location>
</feature>
<dbReference type="KEGG" id="toy:FO059_02795"/>
<feature type="domain" description="Bacterial Ig-like" evidence="2">
    <location>
        <begin position="496"/>
        <end position="574"/>
    </location>
</feature>
<dbReference type="InterPro" id="IPR017868">
    <property type="entry name" value="Filamin/ABP280_repeat-like"/>
</dbReference>
<dbReference type="AlphaFoldDB" id="A0A516X035"/>
<protein>
    <submittedName>
        <fullName evidence="3">Ig-like domain repeat protein</fullName>
    </submittedName>
</protein>
<dbReference type="Proteomes" id="UP000317344">
    <property type="component" value="Chromosome"/>
</dbReference>
<dbReference type="OrthoDB" id="4527838at2"/>
<evidence type="ECO:0000313" key="3">
    <source>
        <dbReference type="EMBL" id="QDQ96464.1"/>
    </source>
</evidence>
<feature type="compositionally biased region" description="Basic residues" evidence="1">
    <location>
        <begin position="30"/>
        <end position="43"/>
    </location>
</feature>
<gene>
    <name evidence="3" type="ORF">FO059_02795</name>
</gene>
<dbReference type="Gene3D" id="2.60.40.10">
    <property type="entry name" value="Immunoglobulins"/>
    <property type="match status" value="3"/>
</dbReference>
<dbReference type="GO" id="GO:0005975">
    <property type="term" value="P:carbohydrate metabolic process"/>
    <property type="evidence" value="ECO:0007669"/>
    <property type="project" value="UniProtKB-ARBA"/>
</dbReference>
<reference evidence="3 4" key="1">
    <citation type="submission" date="2019-07" db="EMBL/GenBank/DDBJ databases">
        <title>Tomitella cavernea sp. nov., an actinomycete isolated from soil.</title>
        <authorList>
            <person name="Cheng J."/>
        </authorList>
    </citation>
    <scope>NUCLEOTIDE SEQUENCE [LARGE SCALE GENOMIC DNA]</scope>
    <source>
        <strain evidence="3 4">HY188</strain>
    </source>
</reference>
<dbReference type="EMBL" id="CP041765">
    <property type="protein sequence ID" value="QDQ96464.1"/>
    <property type="molecule type" value="Genomic_DNA"/>
</dbReference>
<evidence type="ECO:0000313" key="4">
    <source>
        <dbReference type="Proteomes" id="UP000317344"/>
    </source>
</evidence>
<accession>A0A516X035</accession>
<reference evidence="3 4" key="2">
    <citation type="submission" date="2019-07" db="EMBL/GenBank/DDBJ databases">
        <authorList>
            <person name="Huang Y."/>
        </authorList>
    </citation>
    <scope>NUCLEOTIDE SEQUENCE [LARGE SCALE GENOMIC DNA]</scope>
    <source>
        <strain evidence="3 4">HY188</strain>
    </source>
</reference>
<evidence type="ECO:0000259" key="2">
    <source>
        <dbReference type="Pfam" id="PF16640"/>
    </source>
</evidence>
<organism evidence="3 4">
    <name type="scientific">Tomitella fengzijianii</name>
    <dbReference type="NCBI Taxonomy" id="2597660"/>
    <lineage>
        <taxon>Bacteria</taxon>
        <taxon>Bacillati</taxon>
        <taxon>Actinomycetota</taxon>
        <taxon>Actinomycetes</taxon>
        <taxon>Mycobacteriales</taxon>
        <taxon>Tomitella</taxon>
    </lineage>
</organism>